<accession>A0ABR8JYV7</accession>
<keyword evidence="2" id="KW-1185">Reference proteome</keyword>
<proteinExistence type="predicted"/>
<dbReference type="Proteomes" id="UP000606003">
    <property type="component" value="Unassembled WGS sequence"/>
</dbReference>
<organism evidence="1 2">
    <name type="scientific">Hymenobacter armeniacus</name>
    <dbReference type="NCBI Taxonomy" id="2771358"/>
    <lineage>
        <taxon>Bacteria</taxon>
        <taxon>Pseudomonadati</taxon>
        <taxon>Bacteroidota</taxon>
        <taxon>Cytophagia</taxon>
        <taxon>Cytophagales</taxon>
        <taxon>Hymenobacteraceae</taxon>
        <taxon>Hymenobacter</taxon>
    </lineage>
</organism>
<reference evidence="1 2" key="1">
    <citation type="submission" date="2020-09" db="EMBL/GenBank/DDBJ databases">
        <authorList>
            <person name="Kim M.K."/>
        </authorList>
    </citation>
    <scope>NUCLEOTIDE SEQUENCE [LARGE SCALE GENOMIC DNA]</scope>
    <source>
        <strain evidence="1 2">BT189</strain>
    </source>
</reference>
<protein>
    <recommendedName>
        <fullName evidence="3">Auto-transporter adhesin head GIN domain-containing protein</fullName>
    </recommendedName>
</protein>
<evidence type="ECO:0008006" key="3">
    <source>
        <dbReference type="Google" id="ProtNLM"/>
    </source>
</evidence>
<sequence length="235" mass="25048">MKTSNQLFAAGVTLLLGSLLTYNLALSAEYRTGHYKKPFYGYTALPLTNFSEVAVPTATRFSIKVVRGPYAVHLNEGAAKYVRISQQGQRLTVALAYPDKEEDLGNRETVIISCPELRRFTAAVPATVAGRRKGAGGHVVLENLLQDSLAVDAASGVSVQVVGSELAYLRVNAASGTELGLEKNNRIRSADVAVGDRGVLNQACGIEHPRYRFAATATAHFEGEAAQGLGPTASR</sequence>
<name>A0ABR8JYV7_9BACT</name>
<dbReference type="EMBL" id="JACXAC010000006">
    <property type="protein sequence ID" value="MBD2724213.1"/>
    <property type="molecule type" value="Genomic_DNA"/>
</dbReference>
<evidence type="ECO:0000313" key="2">
    <source>
        <dbReference type="Proteomes" id="UP000606003"/>
    </source>
</evidence>
<comment type="caution">
    <text evidence="1">The sequence shown here is derived from an EMBL/GenBank/DDBJ whole genome shotgun (WGS) entry which is preliminary data.</text>
</comment>
<dbReference type="RefSeq" id="WP_190927761.1">
    <property type="nucleotide sequence ID" value="NZ_JACXAC010000006.1"/>
</dbReference>
<evidence type="ECO:0000313" key="1">
    <source>
        <dbReference type="EMBL" id="MBD2724213.1"/>
    </source>
</evidence>
<gene>
    <name evidence="1" type="ORF">IC234_18950</name>
</gene>